<evidence type="ECO:0000313" key="1">
    <source>
        <dbReference type="EMBL" id="VDP06830.1"/>
    </source>
</evidence>
<accession>A0A183JVH7</accession>
<organism evidence="3">
    <name type="scientific">Schistosoma curassoni</name>
    <dbReference type="NCBI Taxonomy" id="6186"/>
    <lineage>
        <taxon>Eukaryota</taxon>
        <taxon>Metazoa</taxon>
        <taxon>Spiralia</taxon>
        <taxon>Lophotrochozoa</taxon>
        <taxon>Platyhelminthes</taxon>
        <taxon>Trematoda</taxon>
        <taxon>Digenea</taxon>
        <taxon>Strigeidida</taxon>
        <taxon>Schistosomatoidea</taxon>
        <taxon>Schistosomatidae</taxon>
        <taxon>Schistosoma</taxon>
    </lineage>
</organism>
<reference evidence="3" key="1">
    <citation type="submission" date="2016-06" db="UniProtKB">
        <authorList>
            <consortium name="WormBaseParasite"/>
        </authorList>
    </citation>
    <scope>IDENTIFICATION</scope>
</reference>
<proteinExistence type="predicted"/>
<gene>
    <name evidence="1" type="ORF">SCUD_LOCUS6722</name>
</gene>
<reference evidence="1 2" key="2">
    <citation type="submission" date="2018-11" db="EMBL/GenBank/DDBJ databases">
        <authorList>
            <consortium name="Pathogen Informatics"/>
        </authorList>
    </citation>
    <scope>NUCLEOTIDE SEQUENCE [LARGE SCALE GENOMIC DNA]</scope>
    <source>
        <strain evidence="1">Dakar</strain>
        <strain evidence="2">Dakar, Senegal</strain>
    </source>
</reference>
<dbReference type="WBParaSite" id="SCUD_0000672201-mRNA-1">
    <property type="protein sequence ID" value="SCUD_0000672201-mRNA-1"/>
    <property type="gene ID" value="SCUD_0000672201"/>
</dbReference>
<dbReference type="Proteomes" id="UP000279833">
    <property type="component" value="Unassembled WGS sequence"/>
</dbReference>
<dbReference type="EMBL" id="UZAK01016470">
    <property type="protein sequence ID" value="VDP06830.1"/>
    <property type="molecule type" value="Genomic_DNA"/>
</dbReference>
<evidence type="ECO:0000313" key="2">
    <source>
        <dbReference type="Proteomes" id="UP000279833"/>
    </source>
</evidence>
<sequence>MNTSINIDQTSMSTKTTTTTTTTTDLFSLFFYEVNQIIHARLTLCELTLNNLQLSSSSSSSNNNNNNNNMKTRPTIQTVAIMNGLPLEDIPAFYSVLVYLAMIIHPNNCSSLIDICLNATADALNHVGLVL</sequence>
<evidence type="ECO:0000313" key="3">
    <source>
        <dbReference type="WBParaSite" id="SCUD_0000672201-mRNA-1"/>
    </source>
</evidence>
<protein>
    <submittedName>
        <fullName evidence="3">VPS9 domain-containing protein</fullName>
    </submittedName>
</protein>
<keyword evidence="2" id="KW-1185">Reference proteome</keyword>
<name>A0A183JVH7_9TREM</name>
<dbReference type="AlphaFoldDB" id="A0A183JVH7"/>
<dbReference type="STRING" id="6186.A0A183JVH7"/>